<reference evidence="4" key="1">
    <citation type="submission" date="2021-01" db="EMBL/GenBank/DDBJ databases">
        <title>Caligus Genome Assembly.</title>
        <authorList>
            <person name="Gallardo-Escarate C."/>
        </authorList>
    </citation>
    <scope>NUCLEOTIDE SEQUENCE [LARGE SCALE GENOMIC DNA]</scope>
</reference>
<dbReference type="Proteomes" id="UP000595437">
    <property type="component" value="Chromosome 20"/>
</dbReference>
<feature type="region of interest" description="Disordered" evidence="1">
    <location>
        <begin position="1"/>
        <end position="20"/>
    </location>
</feature>
<name>A0A7T8JU09_CALRO</name>
<keyword evidence="2" id="KW-0067">ATP-binding</keyword>
<feature type="compositionally biased region" description="Basic and acidic residues" evidence="1">
    <location>
        <begin position="26"/>
        <end position="36"/>
    </location>
</feature>
<dbReference type="AlphaFoldDB" id="A0A7T8JU09"/>
<reference evidence="2" key="2">
    <citation type="journal article" name="Sci. Data">
        <title>Chromosome-scale genome assembly of the sea louse Caligus rogercresseyi by SMRT sequencing and Hi-C analysis.</title>
        <authorList>
            <person name="Gallardo-Escarate C."/>
            <person name="Valenzuela-Munoz V."/>
            <person name="Nunez-Acuna G."/>
            <person name="Valenzuela-Miranda D."/>
            <person name="Goncalves A.T."/>
            <person name="Escobar-Sepulveda H."/>
            <person name="Liachko I."/>
            <person name="Nelson B."/>
            <person name="Roberts S."/>
            <person name="Warren W."/>
        </authorList>
    </citation>
    <scope>NUCLEOTIDE SEQUENCE</scope>
    <source>
        <tissue evidence="2">Whole tissue</tissue>
    </source>
</reference>
<gene>
    <name evidence="3" type="ORF">FKW44_024351</name>
    <name evidence="2" type="ORF">FKW44_024795</name>
</gene>
<protein>
    <submittedName>
        <fullName evidence="2">ATP-binding cassette sub-family C member 1</fullName>
    </submittedName>
</protein>
<keyword evidence="2" id="KW-0547">Nucleotide-binding</keyword>
<evidence type="ECO:0000313" key="4">
    <source>
        <dbReference type="Proteomes" id="UP000595437"/>
    </source>
</evidence>
<dbReference type="EMBL" id="CP045909">
    <property type="protein sequence ID" value="QQP32472.1"/>
    <property type="molecule type" value="Genomic_DNA"/>
</dbReference>
<sequence>MGTTFREDMLGKRPGFHEEVVEETQEYPKEVKEESHVVQGHASGSMDPANVSVEVQGVCEEEDTEEGTKEKGYPISAGSLRVEKDEHCEESDDAKNRVD</sequence>
<feature type="compositionally biased region" description="Basic and acidic residues" evidence="1">
    <location>
        <begin position="1"/>
        <end position="19"/>
    </location>
</feature>
<feature type="compositionally biased region" description="Basic and acidic residues" evidence="1">
    <location>
        <begin position="81"/>
        <end position="99"/>
    </location>
</feature>
<feature type="region of interest" description="Disordered" evidence="1">
    <location>
        <begin position="25"/>
        <end position="99"/>
    </location>
</feature>
<dbReference type="Proteomes" id="UP000595437">
    <property type="component" value="Chromosome 19"/>
</dbReference>
<proteinExistence type="predicted"/>
<evidence type="ECO:0000256" key="1">
    <source>
        <dbReference type="SAM" id="MobiDB-lite"/>
    </source>
</evidence>
<keyword evidence="4" id="KW-1185">Reference proteome</keyword>
<accession>A0A7T8JU09</accession>
<dbReference type="EMBL" id="CP045908">
    <property type="protein sequence ID" value="QQP33100.1"/>
    <property type="molecule type" value="Genomic_DNA"/>
</dbReference>
<organism evidence="2 4">
    <name type="scientific">Caligus rogercresseyi</name>
    <name type="common">Sea louse</name>
    <dbReference type="NCBI Taxonomy" id="217165"/>
    <lineage>
        <taxon>Eukaryota</taxon>
        <taxon>Metazoa</taxon>
        <taxon>Ecdysozoa</taxon>
        <taxon>Arthropoda</taxon>
        <taxon>Crustacea</taxon>
        <taxon>Multicrustacea</taxon>
        <taxon>Hexanauplia</taxon>
        <taxon>Copepoda</taxon>
        <taxon>Siphonostomatoida</taxon>
        <taxon>Caligidae</taxon>
        <taxon>Caligus</taxon>
    </lineage>
</organism>
<dbReference type="GO" id="GO:0005524">
    <property type="term" value="F:ATP binding"/>
    <property type="evidence" value="ECO:0007669"/>
    <property type="project" value="UniProtKB-KW"/>
</dbReference>
<evidence type="ECO:0000313" key="2">
    <source>
        <dbReference type="EMBL" id="QQP32472.1"/>
    </source>
</evidence>
<evidence type="ECO:0000313" key="3">
    <source>
        <dbReference type="EMBL" id="QQP33100.1"/>
    </source>
</evidence>